<proteinExistence type="inferred from homology"/>
<feature type="region of interest" description="Disordered" evidence="3">
    <location>
        <begin position="523"/>
        <end position="564"/>
    </location>
</feature>
<keyword evidence="7" id="KW-1185">Reference proteome</keyword>
<comment type="caution">
    <text evidence="6">The sequence shown here is derived from an EMBL/GenBank/DDBJ whole genome shotgun (WGS) entry which is preliminary data.</text>
</comment>
<feature type="region of interest" description="Disordered" evidence="3">
    <location>
        <begin position="1"/>
        <end position="23"/>
    </location>
</feature>
<evidence type="ECO:0000256" key="2">
    <source>
        <dbReference type="ARBA" id="ARBA00007832"/>
    </source>
</evidence>
<sequence>MSSSPASPPRPPGPADDPGGWADRDATARLLRCWVRETGAARPAGGVLRLPLPASGTVLTVPVEHWSPAGWHRFGPARLATGTPAPAAVVAALLALEASGGDPAATAELTGRVTDSALRVAEFVRLRSAAPDDPPGTTAFLAAEQALLTGHPFHPAPKSREGLTGTEAERFSPEARGAFPLHWFAADPRVVAADSALGRSAAELLAALPGAPAAPPGTVLLPAHPWQARDVRGRPGVRALLAGGLLHDLGPAGPEWSPTSSVRTLYRADAPVMLKLSLGLRITNSRRENLRPELRRGVAVARLLAAGLGAQLAAAHPGFGLVRDPAWLAVDAPDGSPTGLDAVLRENPFRPGAAQAECVAGLVAPRPDLPGGGSRLSALVHARAGRTGRTVAEAAEEWFLRYLDHVVAPVLWLHARYGLGLEAHQQNTLVVLDRDGLPCGGRYRDNQGYYFSPSRSPALYRWMPGVGRDLGTQVADEVIDERLVYYLGVNNLLGLVGALGSQGLAREERLLGHARRFLADRAAGRTADRPAGGGADRVTGRVADPAAGPDGAGSPGAAEEPGDSPAALLARAPELRCKANLLTRVHGLDELTGPLESQSVYVGIPNPIAEVTQ</sequence>
<feature type="domain" description="Aerobactin siderophore biosynthesis IucA/IucC-like C-terminal" evidence="5">
    <location>
        <begin position="396"/>
        <end position="591"/>
    </location>
</feature>
<dbReference type="InterPro" id="IPR022770">
    <property type="entry name" value="IucA/IucC-like_C"/>
</dbReference>
<feature type="compositionally biased region" description="Pro residues" evidence="3">
    <location>
        <begin position="1"/>
        <end position="15"/>
    </location>
</feature>
<gene>
    <name evidence="6" type="ORF">NX801_06935</name>
</gene>
<dbReference type="PANTHER" id="PTHR34384">
    <property type="entry name" value="L-2,3-DIAMINOPROPANOATE--CITRATE LIGASE"/>
    <property type="match status" value="1"/>
</dbReference>
<dbReference type="InterPro" id="IPR007310">
    <property type="entry name" value="Aerobactin_biosyn_IucA/IucC_N"/>
</dbReference>
<comment type="similarity">
    <text evidence="2">Belongs to the IucA/IucC family.</text>
</comment>
<dbReference type="EMBL" id="JANUGQ010000004">
    <property type="protein sequence ID" value="MCS0635396.1"/>
    <property type="molecule type" value="Genomic_DNA"/>
</dbReference>
<feature type="domain" description="Aerobactin siderophore biosynthesis IucA/IucC N-terminal" evidence="4">
    <location>
        <begin position="140"/>
        <end position="363"/>
    </location>
</feature>
<comment type="pathway">
    <text evidence="1">Siderophore biosynthesis.</text>
</comment>
<evidence type="ECO:0000256" key="3">
    <source>
        <dbReference type="SAM" id="MobiDB-lite"/>
    </source>
</evidence>
<dbReference type="Proteomes" id="UP001431313">
    <property type="component" value="Unassembled WGS sequence"/>
</dbReference>
<reference evidence="6" key="1">
    <citation type="submission" date="2022-08" db="EMBL/GenBank/DDBJ databases">
        <authorList>
            <person name="Somphong A."/>
            <person name="Phongsopitanun W."/>
        </authorList>
    </citation>
    <scope>NUCLEOTIDE SEQUENCE</scope>
    <source>
        <strain evidence="6">LP05-1</strain>
    </source>
</reference>
<dbReference type="Gene3D" id="6.10.250.3370">
    <property type="match status" value="1"/>
</dbReference>
<evidence type="ECO:0000259" key="4">
    <source>
        <dbReference type="Pfam" id="PF04183"/>
    </source>
</evidence>
<evidence type="ECO:0000313" key="6">
    <source>
        <dbReference type="EMBL" id="MCS0635396.1"/>
    </source>
</evidence>
<dbReference type="RefSeq" id="WP_258786215.1">
    <property type="nucleotide sequence ID" value="NZ_JANUGQ010000004.1"/>
</dbReference>
<dbReference type="Pfam" id="PF06276">
    <property type="entry name" value="FhuF"/>
    <property type="match status" value="1"/>
</dbReference>
<evidence type="ECO:0000313" key="7">
    <source>
        <dbReference type="Proteomes" id="UP001431313"/>
    </source>
</evidence>
<evidence type="ECO:0000259" key="5">
    <source>
        <dbReference type="Pfam" id="PF06276"/>
    </source>
</evidence>
<evidence type="ECO:0000256" key="1">
    <source>
        <dbReference type="ARBA" id="ARBA00004924"/>
    </source>
</evidence>
<dbReference type="Pfam" id="PF04183">
    <property type="entry name" value="IucA_IucC"/>
    <property type="match status" value="1"/>
</dbReference>
<name>A0ABT2CDA6_9ACTN</name>
<dbReference type="InterPro" id="IPR037455">
    <property type="entry name" value="LucA/IucC-like"/>
</dbReference>
<accession>A0ABT2CDA6</accession>
<protein>
    <submittedName>
        <fullName evidence="6">Siderophore biosynthesis protein</fullName>
    </submittedName>
</protein>
<dbReference type="Gene3D" id="1.10.510.40">
    <property type="match status" value="1"/>
</dbReference>
<dbReference type="PANTHER" id="PTHR34384:SF5">
    <property type="entry name" value="L-2,3-DIAMINOPROPANOATE--CITRATE LIGASE"/>
    <property type="match status" value="1"/>
</dbReference>
<feature type="compositionally biased region" description="Low complexity" evidence="3">
    <location>
        <begin position="555"/>
        <end position="564"/>
    </location>
</feature>
<organism evidence="6 7">
    <name type="scientific">Streptomyces pyxinae</name>
    <dbReference type="NCBI Taxonomy" id="2970734"/>
    <lineage>
        <taxon>Bacteria</taxon>
        <taxon>Bacillati</taxon>
        <taxon>Actinomycetota</taxon>
        <taxon>Actinomycetes</taxon>
        <taxon>Kitasatosporales</taxon>
        <taxon>Streptomycetaceae</taxon>
        <taxon>Streptomyces</taxon>
    </lineage>
</organism>